<dbReference type="SUPFAM" id="SSF100950">
    <property type="entry name" value="NagB/RpiA/CoA transferase-like"/>
    <property type="match status" value="2"/>
</dbReference>
<dbReference type="GO" id="GO:0008260">
    <property type="term" value="F:succinyl-CoA:3-oxo-acid CoA-transferase activity"/>
    <property type="evidence" value="ECO:0007669"/>
    <property type="project" value="TreeGrafter"/>
</dbReference>
<dbReference type="FunFam" id="3.40.1080.10:FF:000001">
    <property type="entry name" value="Succinyl-coa:3-ketoacid-coenzyme a transferase subunit b"/>
    <property type="match status" value="1"/>
</dbReference>
<dbReference type="AlphaFoldDB" id="A0A9P9WHK4"/>
<dbReference type="Pfam" id="PF01144">
    <property type="entry name" value="CoA_trans"/>
    <property type="match status" value="2"/>
</dbReference>
<protein>
    <recommendedName>
        <fullName evidence="5">3-oxoacid CoA-transferase</fullName>
    </recommendedName>
</protein>
<feature type="region of interest" description="Disordered" evidence="2">
    <location>
        <begin position="935"/>
        <end position="966"/>
    </location>
</feature>
<dbReference type="InterPro" id="IPR004165">
    <property type="entry name" value="CoA_trans_fam_I"/>
</dbReference>
<keyword evidence="4" id="KW-1185">Reference proteome</keyword>
<dbReference type="PANTHER" id="PTHR13707">
    <property type="entry name" value="KETOACID-COENZYME A TRANSFERASE"/>
    <property type="match status" value="1"/>
</dbReference>
<dbReference type="EMBL" id="JAFIMR010000025">
    <property type="protein sequence ID" value="KAI1863634.1"/>
    <property type="molecule type" value="Genomic_DNA"/>
</dbReference>
<accession>A0A9P9WHK4</accession>
<evidence type="ECO:0008006" key="5">
    <source>
        <dbReference type="Google" id="ProtNLM"/>
    </source>
</evidence>
<dbReference type="InterPro" id="IPR012791">
    <property type="entry name" value="3-oxoacid_CoA-transf_B"/>
</dbReference>
<dbReference type="PANTHER" id="PTHR13707:SF23">
    <property type="entry name" value="SUCCINYL-COA:3-KETOACID-COENZYME A TRANSFERASE"/>
    <property type="match status" value="1"/>
</dbReference>
<evidence type="ECO:0000313" key="3">
    <source>
        <dbReference type="EMBL" id="KAI1863634.1"/>
    </source>
</evidence>
<sequence>MPSAAMCMRTLRAYSKYGANHHLVLARAFSATSRRAEINKVYPSASEALKDMKSDSTLLCGGFGLCGVPDTLIDEVLNKPEIKGITAVSNNAGTDSSGLGKLLKTKQISKMIASYIGENKTFEKMYLTGEVELELTPQGTLAERCASGGKGIPAFYTPAAFGTVVQTGDLPLKNKPDGSAEQFSYPKDVKVFNGKPYLLEHAIDGDYAFVKAYKADKLGNCQFRLAANNFNGAMGRNAKITIVEAEHIVEPGEIPPEAVHLPGIYVKRVIQSTAEKNIEKFTWAKDENDPDAKKALGTGDTAAKRERIVRRAAKEFKNGMYANLGIGMPMLAPSFVGPEVEVQLQSENGILGLGPYPKQGKEDADLINAGKETVTLNPGAAVFGSEESFGMIRSGRIDLTILGAMQVSATGDLANWMLPGKVKGFGGAMDLVSNPSKTKVVVTMEHTDKKGNPKIMKQCAFPLTGRACVSRIITELGVFDVDFAHGLTLIEIADGVTVDEIKSKTEAPFTVAEDLKPMLACTKISAMAMNAEGRRYDPDTGLIYRESQVAATKCKPSTWTNDWHRRATLRLDAIRRAQSKGPRCLKAMAVTVCGDNFGYLDDLRDVPEHLVWDIWDYCQASHSHDFKIEMPDAPLLSYIKPMTSTSFDFIVHLTLASGASFSVNELLSLPQLKNLGVLEIIQPRYLSKASEFPRVSDRVLREWSRQPGAFPCLRVLKIWGNDFTTAESLGFVSRFPSLAVYDVAGRREDWKRLSVHASGWCRIGKVWRSGQTKLTIDAPLATIAALTNPDDLPSMDFVVDYIDALAATEQLVKFIPVDQINQTIGLINPARPIRSREHYNSHISTLNCGIWGYVLYSQVGKLLKDRDLRATGLSVEEAVALANGDSDPPQLLAPSRPFASISLGRIDCFDVPCPRPEMLDNQPEVHWTFIRSSMAEPKKSSPQVVPAKRSAENQDQPSRSRGKKLQSIDALLSQFR</sequence>
<dbReference type="PROSITE" id="PS01274">
    <property type="entry name" value="COA_TRANSF_2"/>
    <property type="match status" value="1"/>
</dbReference>
<gene>
    <name evidence="3" type="ORF">JX265_008851</name>
</gene>
<proteinExistence type="predicted"/>
<evidence type="ECO:0000313" key="4">
    <source>
        <dbReference type="Proteomes" id="UP000829685"/>
    </source>
</evidence>
<dbReference type="NCBIfam" id="TIGR02428">
    <property type="entry name" value="pcaJ_scoB_fam"/>
    <property type="match status" value="1"/>
</dbReference>
<comment type="caution">
    <text evidence="3">The sequence shown here is derived from an EMBL/GenBank/DDBJ whole genome shotgun (WGS) entry which is preliminary data.</text>
</comment>
<dbReference type="InterPro" id="IPR004164">
    <property type="entry name" value="CoA_transf_AS"/>
</dbReference>
<dbReference type="Proteomes" id="UP000829685">
    <property type="component" value="Unassembled WGS sequence"/>
</dbReference>
<dbReference type="Gene3D" id="3.40.1080.10">
    <property type="entry name" value="Glutaconate Coenzyme A-transferase"/>
    <property type="match status" value="2"/>
</dbReference>
<organism evidence="3 4">
    <name type="scientific">Neoarthrinium moseri</name>
    <dbReference type="NCBI Taxonomy" id="1658444"/>
    <lineage>
        <taxon>Eukaryota</taxon>
        <taxon>Fungi</taxon>
        <taxon>Dikarya</taxon>
        <taxon>Ascomycota</taxon>
        <taxon>Pezizomycotina</taxon>
        <taxon>Sordariomycetes</taxon>
        <taxon>Xylariomycetidae</taxon>
        <taxon>Amphisphaeriales</taxon>
        <taxon>Apiosporaceae</taxon>
        <taxon>Neoarthrinium</taxon>
    </lineage>
</organism>
<evidence type="ECO:0000256" key="2">
    <source>
        <dbReference type="SAM" id="MobiDB-lite"/>
    </source>
</evidence>
<dbReference type="InterPro" id="IPR037171">
    <property type="entry name" value="NagB/RpiA_transferase-like"/>
</dbReference>
<reference evidence="3" key="1">
    <citation type="submission" date="2021-03" db="EMBL/GenBank/DDBJ databases">
        <title>Revisited historic fungal species revealed as producer of novel bioactive compounds through whole genome sequencing and comparative genomics.</title>
        <authorList>
            <person name="Vignolle G.A."/>
            <person name="Hochenegger N."/>
            <person name="Mach R.L."/>
            <person name="Mach-Aigner A.R."/>
            <person name="Javad Rahimi M."/>
            <person name="Salim K.A."/>
            <person name="Chan C.M."/>
            <person name="Lim L.B.L."/>
            <person name="Cai F."/>
            <person name="Druzhinina I.S."/>
            <person name="U'Ren J.M."/>
            <person name="Derntl C."/>
        </authorList>
    </citation>
    <scope>NUCLEOTIDE SEQUENCE</scope>
    <source>
        <strain evidence="3">TUCIM 5799</strain>
    </source>
</reference>
<dbReference type="SMART" id="SM00882">
    <property type="entry name" value="CoA_trans"/>
    <property type="match status" value="2"/>
</dbReference>
<evidence type="ECO:0000256" key="1">
    <source>
        <dbReference type="ARBA" id="ARBA00022679"/>
    </source>
</evidence>
<keyword evidence="1" id="KW-0808">Transferase</keyword>
<dbReference type="NCBIfam" id="TIGR02429">
    <property type="entry name" value="pcaI_scoA_fam"/>
    <property type="match status" value="1"/>
</dbReference>
<name>A0A9P9WHK4_9PEZI</name>
<dbReference type="InterPro" id="IPR012792">
    <property type="entry name" value="3-oxoacid_CoA-transf_A"/>
</dbReference>